<feature type="compositionally biased region" description="Basic and acidic residues" evidence="3">
    <location>
        <begin position="325"/>
        <end position="342"/>
    </location>
</feature>
<feature type="compositionally biased region" description="Low complexity" evidence="3">
    <location>
        <begin position="448"/>
        <end position="462"/>
    </location>
</feature>
<gene>
    <name evidence="6" type="ORF">UY3_05884</name>
</gene>
<dbReference type="InterPro" id="IPR036028">
    <property type="entry name" value="SH3-like_dom_sf"/>
</dbReference>
<dbReference type="SUPFAM" id="SSF50044">
    <property type="entry name" value="SH3-domain"/>
    <property type="match status" value="2"/>
</dbReference>
<feature type="compositionally biased region" description="Polar residues" evidence="3">
    <location>
        <begin position="307"/>
        <end position="319"/>
    </location>
</feature>
<evidence type="ECO:0000259" key="5">
    <source>
        <dbReference type="PROSITE" id="PS50195"/>
    </source>
</evidence>
<evidence type="ECO:0000313" key="6">
    <source>
        <dbReference type="EMBL" id="EMP36904.1"/>
    </source>
</evidence>
<feature type="region of interest" description="Disordered" evidence="3">
    <location>
        <begin position="307"/>
        <end position="399"/>
    </location>
</feature>
<dbReference type="InterPro" id="IPR001452">
    <property type="entry name" value="SH3_domain"/>
</dbReference>
<dbReference type="GO" id="GO:0005737">
    <property type="term" value="C:cytoplasm"/>
    <property type="evidence" value="ECO:0007669"/>
    <property type="project" value="TreeGrafter"/>
</dbReference>
<dbReference type="GO" id="GO:0035091">
    <property type="term" value="F:phosphatidylinositol binding"/>
    <property type="evidence" value="ECO:0007669"/>
    <property type="project" value="InterPro"/>
</dbReference>
<dbReference type="PANTHER" id="PTHR15706">
    <property type="entry name" value="SH3 MULTIPLE DOMAIN"/>
    <property type="match status" value="1"/>
</dbReference>
<dbReference type="GO" id="GO:0016176">
    <property type="term" value="F:superoxide-generating NADPH oxidase activator activity"/>
    <property type="evidence" value="ECO:0007669"/>
    <property type="project" value="TreeGrafter"/>
</dbReference>
<evidence type="ECO:0000313" key="7">
    <source>
        <dbReference type="Proteomes" id="UP000031443"/>
    </source>
</evidence>
<dbReference type="InterPro" id="IPR001683">
    <property type="entry name" value="PX_dom"/>
</dbReference>
<dbReference type="SMART" id="SM00326">
    <property type="entry name" value="SH3"/>
    <property type="match status" value="2"/>
</dbReference>
<dbReference type="Pfam" id="PF13837">
    <property type="entry name" value="Myb_DNA-bind_4"/>
    <property type="match status" value="1"/>
</dbReference>
<feature type="domain" description="SH3" evidence="4">
    <location>
        <begin position="149"/>
        <end position="211"/>
    </location>
</feature>
<dbReference type="STRING" id="8469.M7BI92"/>
<dbReference type="SUPFAM" id="SSF64268">
    <property type="entry name" value="PX domain"/>
    <property type="match status" value="1"/>
</dbReference>
<accession>M7BI92</accession>
<protein>
    <submittedName>
        <fullName evidence="6">NADPH oxidase organizer 1</fullName>
    </submittedName>
</protein>
<dbReference type="PROSITE" id="PS50002">
    <property type="entry name" value="SH3"/>
    <property type="match status" value="2"/>
</dbReference>
<dbReference type="PANTHER" id="PTHR15706:SF10">
    <property type="entry name" value="NADPH OXIDASE ORGANIZER 1"/>
    <property type="match status" value="1"/>
</dbReference>
<dbReference type="eggNOG" id="ENOG502QW5I">
    <property type="taxonomic scope" value="Eukaryota"/>
</dbReference>
<evidence type="ECO:0000256" key="2">
    <source>
        <dbReference type="PROSITE-ProRule" id="PRU00192"/>
    </source>
</evidence>
<dbReference type="PROSITE" id="PS50195">
    <property type="entry name" value="PX"/>
    <property type="match status" value="1"/>
</dbReference>
<feature type="region of interest" description="Disordered" evidence="3">
    <location>
        <begin position="572"/>
        <end position="594"/>
    </location>
</feature>
<feature type="domain" description="PX" evidence="5">
    <location>
        <begin position="1"/>
        <end position="114"/>
    </location>
</feature>
<dbReference type="AlphaFoldDB" id="M7BI92"/>
<organism evidence="6 7">
    <name type="scientific">Chelonia mydas</name>
    <name type="common">Green sea-turtle</name>
    <name type="synonym">Chelonia agassizi</name>
    <dbReference type="NCBI Taxonomy" id="8469"/>
    <lineage>
        <taxon>Eukaryota</taxon>
        <taxon>Metazoa</taxon>
        <taxon>Chordata</taxon>
        <taxon>Craniata</taxon>
        <taxon>Vertebrata</taxon>
        <taxon>Euteleostomi</taxon>
        <taxon>Archelosauria</taxon>
        <taxon>Testudinata</taxon>
        <taxon>Testudines</taxon>
        <taxon>Cryptodira</taxon>
        <taxon>Durocryptodira</taxon>
        <taxon>Americhelydia</taxon>
        <taxon>Chelonioidea</taxon>
        <taxon>Cheloniidae</taxon>
        <taxon>Chelonia</taxon>
    </lineage>
</organism>
<evidence type="ECO:0000256" key="3">
    <source>
        <dbReference type="SAM" id="MobiDB-lite"/>
    </source>
</evidence>
<dbReference type="InterPro" id="IPR036871">
    <property type="entry name" value="PX_dom_sf"/>
</dbReference>
<keyword evidence="1 2" id="KW-0728">SH3 domain</keyword>
<dbReference type="Gene3D" id="1.10.10.60">
    <property type="entry name" value="Homeodomain-like"/>
    <property type="match status" value="1"/>
</dbReference>
<feature type="domain" description="SH3" evidence="4">
    <location>
        <begin position="223"/>
        <end position="282"/>
    </location>
</feature>
<dbReference type="EMBL" id="KB523472">
    <property type="protein sequence ID" value="EMP36904.1"/>
    <property type="molecule type" value="Genomic_DNA"/>
</dbReference>
<reference evidence="7" key="1">
    <citation type="journal article" date="2013" name="Nat. Genet.">
        <title>The draft genomes of soft-shell turtle and green sea turtle yield insights into the development and evolution of the turtle-specific body plan.</title>
        <authorList>
            <person name="Wang Z."/>
            <person name="Pascual-Anaya J."/>
            <person name="Zadissa A."/>
            <person name="Li W."/>
            <person name="Niimura Y."/>
            <person name="Huang Z."/>
            <person name="Li C."/>
            <person name="White S."/>
            <person name="Xiong Z."/>
            <person name="Fang D."/>
            <person name="Wang B."/>
            <person name="Ming Y."/>
            <person name="Chen Y."/>
            <person name="Zheng Y."/>
            <person name="Kuraku S."/>
            <person name="Pignatelli M."/>
            <person name="Herrero J."/>
            <person name="Beal K."/>
            <person name="Nozawa M."/>
            <person name="Li Q."/>
            <person name="Wang J."/>
            <person name="Zhang H."/>
            <person name="Yu L."/>
            <person name="Shigenobu S."/>
            <person name="Wang J."/>
            <person name="Liu J."/>
            <person name="Flicek P."/>
            <person name="Searle S."/>
            <person name="Wang J."/>
            <person name="Kuratani S."/>
            <person name="Yin Y."/>
            <person name="Aken B."/>
            <person name="Zhang G."/>
            <person name="Irie N."/>
        </authorList>
    </citation>
    <scope>NUCLEOTIDE SEQUENCE [LARGE SCALE GENOMIC DNA]</scope>
</reference>
<dbReference type="Proteomes" id="UP000031443">
    <property type="component" value="Unassembled WGS sequence"/>
</dbReference>
<dbReference type="InterPro" id="IPR035758">
    <property type="entry name" value="NoxO1_SH3_2"/>
</dbReference>
<feature type="region of interest" description="Disordered" evidence="3">
    <location>
        <begin position="411"/>
        <end position="482"/>
    </location>
</feature>
<dbReference type="InterPro" id="IPR051228">
    <property type="entry name" value="NADPH_Oxidase/PX-Domain"/>
</dbReference>
<evidence type="ECO:0000256" key="1">
    <source>
        <dbReference type="ARBA" id="ARBA00022443"/>
    </source>
</evidence>
<dbReference type="FunFam" id="2.30.30.40:FF:000233">
    <property type="entry name" value="NADPH oxidase organizer 1"/>
    <property type="match status" value="1"/>
</dbReference>
<dbReference type="InterPro" id="IPR044822">
    <property type="entry name" value="Myb_DNA-bind_4"/>
</dbReference>
<dbReference type="Gene3D" id="3.30.1520.10">
    <property type="entry name" value="Phox-like domain"/>
    <property type="match status" value="1"/>
</dbReference>
<feature type="region of interest" description="Disordered" evidence="3">
    <location>
        <begin position="129"/>
        <end position="148"/>
    </location>
</feature>
<name>M7BI92_CHEMY</name>
<dbReference type="FunFam" id="2.30.30.40:FF:000219">
    <property type="entry name" value="NADPH oxidase organizer 1"/>
    <property type="match status" value="1"/>
</dbReference>
<dbReference type="Pfam" id="PF00018">
    <property type="entry name" value="SH3_1"/>
    <property type="match status" value="1"/>
</dbReference>
<keyword evidence="7" id="KW-1185">Reference proteome</keyword>
<proteinExistence type="predicted"/>
<feature type="compositionally biased region" description="Low complexity" evidence="3">
    <location>
        <begin position="139"/>
        <end position="148"/>
    </location>
</feature>
<evidence type="ECO:0000259" key="4">
    <source>
        <dbReference type="PROSITE" id="PS50002"/>
    </source>
</evidence>
<dbReference type="CDD" id="cd12024">
    <property type="entry name" value="SH3_NoxO1_2"/>
    <property type="match status" value="1"/>
</dbReference>
<sequence>MMAVSWSDRNNILIYRTFEEFKKFHSHTGMGISDVLAEGTVYKAVAHYSHLLTVFCFYHFKDAKLMQRKSRNLSRSMERLKLLETYSQELLKADAKVSQSEDVIQFFKAQTQDLDPSFPENSIIIMPSEMGDGKKDQPKQQSPSVTQPVVSQSYSCIEAYETKDTKNRPFKVDKKEIVEVLIKDMTGWWLVENKDQQIAWFPAPYLEERVTGEESPNARELDEQGTLYYAVRAYESQKADELSLNVGVVVEVLEKSDNGWWLIWYNEHTGYIPSMFLQPYKNPHSKFQTMVNTGLCVSTPNLLQAASPSNWSSLPQRKTQAGDEPPTRSAHERPIKGRDPPSRMRSRSLSGPLPGAESTASSNLTCELDSLSVSSGSGSEHGFNRDWKADSSGSLPGVKQAGAGLLQASLGQTSTSQGSKAPHLTSKDRNDSGFEEESPSDSDSFLHSPDSAASVPKASSSAQVTIQSQNRKRAPSGTERDLITVRGKESVLSELRSKRRNAKTFQKISEAIRDRGYVRDTTQCRVKLKELRQAYQQTKESNGRSGTESQTCRFYAELHAILWGAATTTPPVSVDSDDGVLSAMPEDFADGEDE</sequence>
<dbReference type="Gene3D" id="2.30.30.40">
    <property type="entry name" value="SH3 Domains"/>
    <property type="match status" value="2"/>
</dbReference>
<dbReference type="GO" id="GO:0042554">
    <property type="term" value="P:superoxide anion generation"/>
    <property type="evidence" value="ECO:0007669"/>
    <property type="project" value="TreeGrafter"/>
</dbReference>